<dbReference type="InterPro" id="IPR024084">
    <property type="entry name" value="IsoPropMal-DH-like_dom"/>
</dbReference>
<dbReference type="RefSeq" id="WP_254770790.1">
    <property type="nucleotide sequence ID" value="NZ_CP101114.1"/>
</dbReference>
<dbReference type="InterPro" id="IPR036425">
    <property type="entry name" value="MoaB/Mog-like_dom_sf"/>
</dbReference>
<reference evidence="9" key="1">
    <citation type="submission" date="2022-07" db="EMBL/GenBank/DDBJ databases">
        <title>First report of Bartonella spp. in marsupials in Brazil, with a description of Bartonella harrusi sp. nov. and new proposal for taxonomic reclassification of species of the genus Bartonella.</title>
        <authorList>
            <person name="Amaral R.B."/>
        </authorList>
    </citation>
    <scope>NUCLEOTIDE SEQUENCE</scope>
    <source>
        <strain evidence="9">117A</strain>
    </source>
</reference>
<dbReference type="CDD" id="cd00885">
    <property type="entry name" value="cinA"/>
    <property type="match status" value="1"/>
</dbReference>
<evidence type="ECO:0000256" key="1">
    <source>
        <dbReference type="ARBA" id="ARBA00001936"/>
    </source>
</evidence>
<dbReference type="InterPro" id="IPR001453">
    <property type="entry name" value="MoaB/Mog_dom"/>
</dbReference>
<dbReference type="EMBL" id="CP101114">
    <property type="protein sequence ID" value="UTO28926.1"/>
    <property type="molecule type" value="Genomic_DNA"/>
</dbReference>
<dbReference type="PANTHER" id="PTHR43275">
    <property type="entry name" value="D-MALATE DEHYDROGENASE [DECARBOXYLATING]"/>
    <property type="match status" value="1"/>
</dbReference>
<evidence type="ECO:0000256" key="6">
    <source>
        <dbReference type="ARBA" id="ARBA00023211"/>
    </source>
</evidence>
<evidence type="ECO:0000256" key="3">
    <source>
        <dbReference type="ARBA" id="ARBA00022723"/>
    </source>
</evidence>
<dbReference type="Pfam" id="PF00994">
    <property type="entry name" value="MoCF_biosynth"/>
    <property type="match status" value="1"/>
</dbReference>
<keyword evidence="4" id="KW-0560">Oxidoreductase</keyword>
<evidence type="ECO:0000256" key="2">
    <source>
        <dbReference type="ARBA" id="ARBA00001946"/>
    </source>
</evidence>
<dbReference type="InterPro" id="IPR050501">
    <property type="entry name" value="ICDH/IPMDH"/>
</dbReference>
<comment type="cofactor">
    <cofactor evidence="1">
        <name>Mn(2+)</name>
        <dbReference type="ChEBI" id="CHEBI:29035"/>
    </cofactor>
</comment>
<dbReference type="Gene3D" id="3.40.980.10">
    <property type="entry name" value="MoaB/Mog-like domain"/>
    <property type="match status" value="1"/>
</dbReference>
<dbReference type="SUPFAM" id="SSF53659">
    <property type="entry name" value="Isocitrate/Isopropylmalate dehydrogenase-like"/>
    <property type="match status" value="1"/>
</dbReference>
<dbReference type="SMART" id="SM01329">
    <property type="entry name" value="Iso_dh"/>
    <property type="match status" value="1"/>
</dbReference>
<dbReference type="SUPFAM" id="SSF53218">
    <property type="entry name" value="Molybdenum cofactor biosynthesis proteins"/>
    <property type="match status" value="1"/>
</dbReference>
<evidence type="ECO:0000313" key="9">
    <source>
        <dbReference type="EMBL" id="UTO28926.1"/>
    </source>
</evidence>
<organism evidence="9 10">
    <name type="scientific">Bartonella harrusi</name>
    <dbReference type="NCBI Taxonomy" id="2961895"/>
    <lineage>
        <taxon>Bacteria</taxon>
        <taxon>Pseudomonadati</taxon>
        <taxon>Pseudomonadota</taxon>
        <taxon>Alphaproteobacteria</taxon>
        <taxon>Hyphomicrobiales</taxon>
        <taxon>Bartonellaceae</taxon>
        <taxon>Bartonella</taxon>
    </lineage>
</organism>
<protein>
    <submittedName>
        <fullName evidence="9">Isocitrate/isopropylmalate dehydrogenase family protein</fullName>
    </submittedName>
</protein>
<dbReference type="SMART" id="SM00852">
    <property type="entry name" value="MoCF_biosynth"/>
    <property type="match status" value="1"/>
</dbReference>
<proteinExistence type="predicted"/>
<accession>A0ABY5EVX1</accession>
<evidence type="ECO:0000259" key="7">
    <source>
        <dbReference type="SMART" id="SM00852"/>
    </source>
</evidence>
<evidence type="ECO:0000256" key="5">
    <source>
        <dbReference type="ARBA" id="ARBA00023027"/>
    </source>
</evidence>
<feature type="domain" description="Isopropylmalate dehydrogenase-like" evidence="8">
    <location>
        <begin position="4"/>
        <end position="359"/>
    </location>
</feature>
<keyword evidence="5" id="KW-0520">NAD</keyword>
<sequence>MKKKVLVLPGDGIGPEVCDSALVILEQLKLPIELTYGDIGWECWKQEGDPVPQATWQKIAESDAVLLGAVTSKGKEAALKELAPHLKERQRTYVSPVIQLRQKLDLFANIRPIRYIIGPRKPFHFCVIRENSEGLYAGGLDFRGISPETETWLKHPNLERYGLEDAAWTVRLQTRFGLERIFEYAFSYARKHGFKRVTFADKPNVMRESGQFAQEIFEKVAQNYPEIEADIHNVDAVALWIATKPEQFGVIVAENMFGDILSDLGAGVMGGLGLAPSANVGSEIAYFEPVHGSAPRIAGQNKANPSAMLYTTALLLDHLGFKEAAQQLSESVDHVIRAGKTVTYDLGGLATTRQMAEAVVNSLVNPVPICRAAIITVGDELLSGQYLNTNLQDLSQSLNKRNIQVTRHFVCADQLQQISETVIACLGQENLIIISGGLGPTSDDKTRDAIAQAVQKPLVHHEVVWQTIKNQLQRLGIAPDTNNARQALFPETAKVLDNPTGTAPGFYLSCSGSSLVVLPGPPTQALSLLEHYLEHGEQRYSTVSRAQYAWTLIGIDESTIAHWVDSHFANEPFERHFLWKSPYVLVQLIGNSSTPLAQHLIEEFEDHFRPYLVGAEITTAYQQLAMHTEVYWLANDPMLLKYFQPTEKNAKDLPQLEVKVSLSPSLEVLENQKESLGHATMTVRIDGFSDDHITFPYTRPLLGVVLQEYAAWLVLKRYLQTET</sequence>
<dbReference type="PANTHER" id="PTHR43275:SF1">
    <property type="entry name" value="D-MALATE DEHYDROGENASE [DECARBOXYLATING]"/>
    <property type="match status" value="1"/>
</dbReference>
<dbReference type="Pfam" id="PF00180">
    <property type="entry name" value="Iso_dh"/>
    <property type="match status" value="1"/>
</dbReference>
<evidence type="ECO:0000256" key="4">
    <source>
        <dbReference type="ARBA" id="ARBA00023002"/>
    </source>
</evidence>
<keyword evidence="10" id="KW-1185">Reference proteome</keyword>
<dbReference type="Gene3D" id="3.40.718.10">
    <property type="entry name" value="Isopropylmalate Dehydrogenase"/>
    <property type="match status" value="1"/>
</dbReference>
<gene>
    <name evidence="9" type="ORF">NMK50_02775</name>
</gene>
<dbReference type="Proteomes" id="UP001059475">
    <property type="component" value="Chromosome"/>
</dbReference>
<keyword evidence="6" id="KW-0464">Manganese</keyword>
<dbReference type="PROSITE" id="PS00470">
    <property type="entry name" value="IDH_IMDH"/>
    <property type="match status" value="1"/>
</dbReference>
<feature type="domain" description="MoaB/Mog" evidence="7">
    <location>
        <begin position="373"/>
        <end position="539"/>
    </location>
</feature>
<evidence type="ECO:0000259" key="8">
    <source>
        <dbReference type="SMART" id="SM01329"/>
    </source>
</evidence>
<name>A0ABY5EVX1_9HYPH</name>
<dbReference type="InterPro" id="IPR019818">
    <property type="entry name" value="IsoCit/isopropylmalate_DH_CS"/>
</dbReference>
<keyword evidence="3" id="KW-0479">Metal-binding</keyword>
<comment type="cofactor">
    <cofactor evidence="2">
        <name>Mg(2+)</name>
        <dbReference type="ChEBI" id="CHEBI:18420"/>
    </cofactor>
</comment>
<evidence type="ECO:0000313" key="10">
    <source>
        <dbReference type="Proteomes" id="UP001059475"/>
    </source>
</evidence>